<evidence type="ECO:0000313" key="1">
    <source>
        <dbReference type="EMBL" id="KAK1466569.1"/>
    </source>
</evidence>
<name>A0AAI9UZS4_9PEZI</name>
<keyword evidence="2" id="KW-1185">Reference proteome</keyword>
<accession>A0AAI9UZS4</accession>
<protein>
    <submittedName>
        <fullName evidence="1">Uncharacterized protein</fullName>
    </submittedName>
</protein>
<sequence>MGGLANSPILLVPVGPLTGPIIPGTIIPPSGSGRFAVHSLLGRPGNPWFQNFPRRWLGGGGEREEGIEDPGHFWILSGPGFFGQYGYSNGDGEEGGKKGNAATAKHGQALRRSPFAMWLEGEVAYSVVTMVRWRVFGDGVVAVESVGKLGADGIWLSLRQGIIFLLNPFISV</sequence>
<dbReference type="Proteomes" id="UP001239213">
    <property type="component" value="Unassembled WGS sequence"/>
</dbReference>
<dbReference type="AlphaFoldDB" id="A0AAI9UZS4"/>
<gene>
    <name evidence="1" type="ORF">CCUS01_07390</name>
</gene>
<reference evidence="1" key="1">
    <citation type="submission" date="2016-11" db="EMBL/GenBank/DDBJ databases">
        <title>The genome sequence of Colletotrichum cuscutae.</title>
        <authorList>
            <person name="Baroncelli R."/>
        </authorList>
    </citation>
    <scope>NUCLEOTIDE SEQUENCE</scope>
    <source>
        <strain evidence="1">IMI 304802</strain>
    </source>
</reference>
<evidence type="ECO:0000313" key="2">
    <source>
        <dbReference type="Proteomes" id="UP001239213"/>
    </source>
</evidence>
<comment type="caution">
    <text evidence="1">The sequence shown here is derived from an EMBL/GenBank/DDBJ whole genome shotgun (WGS) entry which is preliminary data.</text>
</comment>
<dbReference type="EMBL" id="MPDP01000259">
    <property type="protein sequence ID" value="KAK1466569.1"/>
    <property type="molecule type" value="Genomic_DNA"/>
</dbReference>
<organism evidence="1 2">
    <name type="scientific">Colletotrichum cuscutae</name>
    <dbReference type="NCBI Taxonomy" id="1209917"/>
    <lineage>
        <taxon>Eukaryota</taxon>
        <taxon>Fungi</taxon>
        <taxon>Dikarya</taxon>
        <taxon>Ascomycota</taxon>
        <taxon>Pezizomycotina</taxon>
        <taxon>Sordariomycetes</taxon>
        <taxon>Hypocreomycetidae</taxon>
        <taxon>Glomerellales</taxon>
        <taxon>Glomerellaceae</taxon>
        <taxon>Colletotrichum</taxon>
        <taxon>Colletotrichum acutatum species complex</taxon>
    </lineage>
</organism>
<proteinExistence type="predicted"/>